<feature type="chain" id="PRO_5042528552" evidence="1">
    <location>
        <begin position="19"/>
        <end position="332"/>
    </location>
</feature>
<evidence type="ECO:0000256" key="1">
    <source>
        <dbReference type="SAM" id="SignalP"/>
    </source>
</evidence>
<proteinExistence type="predicted"/>
<accession>A0AAI9GIQ9</accession>
<feature type="domain" description="FimH mannose-binding" evidence="3">
    <location>
        <begin position="21"/>
        <end position="175"/>
    </location>
</feature>
<evidence type="ECO:0000313" key="4">
    <source>
        <dbReference type="EMBL" id="EMJ5136221.1"/>
    </source>
</evidence>
<keyword evidence="1" id="KW-0732">Signal</keyword>
<dbReference type="EMBL" id="ABMABF030000018">
    <property type="protein sequence ID" value="EMJ5136221.1"/>
    <property type="molecule type" value="Genomic_DNA"/>
</dbReference>
<feature type="domain" description="Fimbrial-type adhesion" evidence="2">
    <location>
        <begin position="187"/>
        <end position="330"/>
    </location>
</feature>
<dbReference type="InterPro" id="IPR036937">
    <property type="entry name" value="Adhesion_dom_fimbrial_sf"/>
</dbReference>
<dbReference type="InterPro" id="IPR008966">
    <property type="entry name" value="Adhesion_dom_sf"/>
</dbReference>
<feature type="signal peptide" evidence="1">
    <location>
        <begin position="1"/>
        <end position="18"/>
    </location>
</feature>
<evidence type="ECO:0000259" key="3">
    <source>
        <dbReference type="Pfam" id="PF09160"/>
    </source>
</evidence>
<dbReference type="AlphaFoldDB" id="A0AAI9GIQ9"/>
<comment type="caution">
    <text evidence="4">The sequence shown here is derived from an EMBL/GenBank/DDBJ whole genome shotgun (WGS) entry which is preliminary data.</text>
</comment>
<dbReference type="Gene3D" id="2.60.40.1090">
    <property type="entry name" value="Fimbrial-type adhesion domain"/>
    <property type="match status" value="2"/>
</dbReference>
<dbReference type="Pfam" id="PF09160">
    <property type="entry name" value="FimH_man-bind"/>
    <property type="match status" value="1"/>
</dbReference>
<dbReference type="SUPFAM" id="SSF49401">
    <property type="entry name" value="Bacterial adhesins"/>
    <property type="match status" value="2"/>
</dbReference>
<dbReference type="GO" id="GO:0007155">
    <property type="term" value="P:cell adhesion"/>
    <property type="evidence" value="ECO:0007669"/>
    <property type="project" value="InterPro"/>
</dbReference>
<gene>
    <name evidence="4" type="ORF">RG298_004014</name>
</gene>
<organism evidence="4">
    <name type="scientific">Providencia stuartii</name>
    <dbReference type="NCBI Taxonomy" id="588"/>
    <lineage>
        <taxon>Bacteria</taxon>
        <taxon>Pseudomonadati</taxon>
        <taxon>Pseudomonadota</taxon>
        <taxon>Gammaproteobacteria</taxon>
        <taxon>Enterobacterales</taxon>
        <taxon>Morganellaceae</taxon>
        <taxon>Providencia</taxon>
    </lineage>
</organism>
<dbReference type="InterPro" id="IPR015243">
    <property type="entry name" value="FimH_man-bd"/>
</dbReference>
<sequence length="332" mass="36277">MKILLFFILSILSCHSYAFVCKTNDGVEVMGGTQNIYDVPIDSDIFAQPDRINEFADIDQFMHCKNQAPGAYVDYLKLTGATAGPKFAGVSGLKTGVVLNGSYLLAPFSGQDYPVFALRTETQPLPIKLYLQVSTKPTSAVLVRKGDLLMTLDLHKYATWSTGGDPFDHYDFKWNFYAADDVVVGTGTCDINNNQIIEIDFGQINPSGISTVGASSRYQINKDLIYHCDDNNLTMPIKMYFTAEPAGFSNNAMLVRTGSAYGSGSVMPGMGVEMYHENKVVSPLNGNFISEIKNGYGQDTVTFTVVKKENIMPGDLIEGMFNASGTIVMSTP</sequence>
<protein>
    <submittedName>
        <fullName evidence="4">Fimbrial protein</fullName>
    </submittedName>
</protein>
<dbReference type="Pfam" id="PF00419">
    <property type="entry name" value="Fimbrial"/>
    <property type="match status" value="1"/>
</dbReference>
<dbReference type="InterPro" id="IPR000259">
    <property type="entry name" value="Adhesion_dom_fimbrial"/>
</dbReference>
<dbReference type="GO" id="GO:0009289">
    <property type="term" value="C:pilus"/>
    <property type="evidence" value="ECO:0007669"/>
    <property type="project" value="InterPro"/>
</dbReference>
<reference evidence="4" key="1">
    <citation type="submission" date="2024-02" db="EMBL/GenBank/DDBJ databases">
        <authorList>
            <consortium name="Clinical and Environmental Microbiology Branch: Whole genome sequencing antimicrobial resistance pathogens in the healthcare setting"/>
        </authorList>
    </citation>
    <scope>NUCLEOTIDE SEQUENCE</scope>
    <source>
        <strain evidence="4">2021GO-0154</strain>
    </source>
</reference>
<name>A0AAI9GIQ9_PROST</name>
<evidence type="ECO:0000259" key="2">
    <source>
        <dbReference type="Pfam" id="PF00419"/>
    </source>
</evidence>